<name>A0A8H3IF90_9LECA</name>
<comment type="caution">
    <text evidence="1">The sequence shown here is derived from an EMBL/GenBank/DDBJ whole genome shotgun (WGS) entry which is preliminary data.</text>
</comment>
<protein>
    <submittedName>
        <fullName evidence="1">Uncharacterized protein</fullName>
    </submittedName>
</protein>
<dbReference type="EMBL" id="CAJPDS010000022">
    <property type="protein sequence ID" value="CAF9918625.1"/>
    <property type="molecule type" value="Genomic_DNA"/>
</dbReference>
<gene>
    <name evidence="1" type="ORF">HETSPECPRED_003817</name>
</gene>
<dbReference type="AlphaFoldDB" id="A0A8H3IF90"/>
<dbReference type="Proteomes" id="UP000664521">
    <property type="component" value="Unassembled WGS sequence"/>
</dbReference>
<reference evidence="1" key="1">
    <citation type="submission" date="2021-03" db="EMBL/GenBank/DDBJ databases">
        <authorList>
            <person name="Tagirdzhanova G."/>
        </authorList>
    </citation>
    <scope>NUCLEOTIDE SEQUENCE</scope>
</reference>
<proteinExistence type="predicted"/>
<evidence type="ECO:0000313" key="1">
    <source>
        <dbReference type="EMBL" id="CAF9918625.1"/>
    </source>
</evidence>
<evidence type="ECO:0000313" key="2">
    <source>
        <dbReference type="Proteomes" id="UP000664521"/>
    </source>
</evidence>
<keyword evidence="2" id="KW-1185">Reference proteome</keyword>
<sequence>MTFSSLEKDLHVAVEPALAGGNLEAVADVGEKGKFEELGRSVARLKDDRMVIASKFNHGVFRIDSSSAILLSFKAYWLLRVIVNDAVDANDVPLLDEGINLGQADLRF</sequence>
<organism evidence="1 2">
    <name type="scientific">Heterodermia speciosa</name>
    <dbReference type="NCBI Taxonomy" id="116794"/>
    <lineage>
        <taxon>Eukaryota</taxon>
        <taxon>Fungi</taxon>
        <taxon>Dikarya</taxon>
        <taxon>Ascomycota</taxon>
        <taxon>Pezizomycotina</taxon>
        <taxon>Lecanoromycetes</taxon>
        <taxon>OSLEUM clade</taxon>
        <taxon>Lecanoromycetidae</taxon>
        <taxon>Caliciales</taxon>
        <taxon>Physciaceae</taxon>
        <taxon>Heterodermia</taxon>
    </lineage>
</organism>
<accession>A0A8H3IF90</accession>